<comment type="caution">
    <text evidence="9">The sequence shown here is derived from an EMBL/GenBank/DDBJ whole genome shotgun (WGS) entry which is preliminary data.</text>
</comment>
<evidence type="ECO:0000256" key="7">
    <source>
        <dbReference type="SAM" id="MobiDB-lite"/>
    </source>
</evidence>
<name>A0ABV3S905_9GAMM</name>
<dbReference type="InterPro" id="IPR027417">
    <property type="entry name" value="P-loop_NTPase"/>
</dbReference>
<reference evidence="9 10" key="1">
    <citation type="submission" date="2024-02" db="EMBL/GenBank/DDBJ databases">
        <title>New especies of Spiribacter isolated from saline water.</title>
        <authorList>
            <person name="Leon M.J."/>
            <person name="De La Haba R."/>
            <person name="Sanchez-Porro C."/>
            <person name="Ventosa A."/>
        </authorList>
    </citation>
    <scope>NUCLEOTIDE SEQUENCE [LARGE SCALE GENOMIC DNA]</scope>
    <source>
        <strain evidence="10">ag22IC4-227</strain>
    </source>
</reference>
<keyword evidence="10" id="KW-1185">Reference proteome</keyword>
<comment type="similarity">
    <text evidence="6">Belongs to the SMC family.</text>
</comment>
<evidence type="ECO:0000259" key="8">
    <source>
        <dbReference type="Pfam" id="PF02463"/>
    </source>
</evidence>
<dbReference type="HAMAP" id="MF_01894">
    <property type="entry name" value="Smc_prok"/>
    <property type="match status" value="1"/>
</dbReference>
<keyword evidence="3 6" id="KW-0067">ATP-binding</keyword>
<keyword evidence="1 6" id="KW-0963">Cytoplasm</keyword>
<gene>
    <name evidence="6 9" type="primary">smc</name>
    <name evidence="9" type="ORF">V6X64_05410</name>
</gene>
<feature type="binding site" evidence="6">
    <location>
        <begin position="32"/>
        <end position="39"/>
    </location>
    <ligand>
        <name>ATP</name>
        <dbReference type="ChEBI" id="CHEBI:30616"/>
    </ligand>
</feature>
<dbReference type="InterPro" id="IPR036277">
    <property type="entry name" value="SMC_hinge_sf"/>
</dbReference>
<feature type="region of interest" description="Disordered" evidence="7">
    <location>
        <begin position="843"/>
        <end position="862"/>
    </location>
</feature>
<comment type="subcellular location">
    <subcellularLocation>
        <location evidence="6">Cytoplasm</location>
    </subcellularLocation>
</comment>
<dbReference type="CDD" id="cd03278">
    <property type="entry name" value="ABC_SMC_barmotin"/>
    <property type="match status" value="2"/>
</dbReference>
<evidence type="ECO:0000256" key="3">
    <source>
        <dbReference type="ARBA" id="ARBA00022840"/>
    </source>
</evidence>
<evidence type="ECO:0000256" key="4">
    <source>
        <dbReference type="ARBA" id="ARBA00023054"/>
    </source>
</evidence>
<dbReference type="EMBL" id="JBAKFJ010000001">
    <property type="protein sequence ID" value="MEX0386435.1"/>
    <property type="molecule type" value="Genomic_DNA"/>
</dbReference>
<dbReference type="InterPro" id="IPR003395">
    <property type="entry name" value="RecF/RecN/SMC_N"/>
</dbReference>
<feature type="domain" description="RecF/RecN/SMC N-terminal" evidence="8">
    <location>
        <begin position="3"/>
        <end position="1153"/>
    </location>
</feature>
<feature type="coiled-coil region" evidence="6">
    <location>
        <begin position="437"/>
        <end position="478"/>
    </location>
</feature>
<feature type="coiled-coil region" evidence="6">
    <location>
        <begin position="987"/>
        <end position="1014"/>
    </location>
</feature>
<protein>
    <recommendedName>
        <fullName evidence="6">Chromosome partition protein Smc</fullName>
    </recommendedName>
</protein>
<keyword evidence="2 6" id="KW-0547">Nucleotide-binding</keyword>
<proteinExistence type="inferred from homology"/>
<organism evidence="9 10">
    <name type="scientific">Spiribacter onubensis</name>
    <dbReference type="NCBI Taxonomy" id="3122420"/>
    <lineage>
        <taxon>Bacteria</taxon>
        <taxon>Pseudomonadati</taxon>
        <taxon>Pseudomonadota</taxon>
        <taxon>Gammaproteobacteria</taxon>
        <taxon>Chromatiales</taxon>
        <taxon>Ectothiorhodospiraceae</taxon>
        <taxon>Spiribacter</taxon>
    </lineage>
</organism>
<sequence length="1171" mass="130165">MRLSRIRLNGFKSFVDSTPVPLPGGITAIVGPNGCGKSNIIDAVRWVMGESSAKHLRGGSMADVIFSGSGSRKPVGQASIELVFDNADGSLGGQYAAFAEIAVRRQVNRDGQSVYYLNGSRCRRRDITDVFLGTGLGPRSYSIIEQGTISRLIEAKPEELRAYLEEAAGISLYKERRRETERRMRDTRENLERLEDVRDEVSRQLDKLSKQAETAERYRGLKDEERQRRAQLLILRIRGLEAERARIQSELVERNNALEARLAEQRRCEREITSLRASQSEASDRLNAIQGRYYQLGSDIARLEQRISHNRQIREDSRRELTRIGESIAENTQSLEQDREKQRVLDDRLATLQPELAEADAALGQADALVAEARRRLDESRAARDALTDERVDAERRAQVERTRIEQLEARQLDQQRRSERVAGELASLTEADTAPLDALRSAIDGLMAERADLDERIERLQVDISDRRNERDEASERLASRRTELGEQQARLASLETLQEAALGAREDVAAWLARFDLDPGRRLADRLDVEPGWELALEMVLGEALQAVEAGDDQLSAGSLTAPASGRVMLFQEAGSVGPDDAGASGQPLAGYVRGADALIDLLAGVHAADNDAEARALLASLPLGHSVVTRDGHWHGHHWLRLMAVADNPEAGVVARRREIDAAGEAIARVQEAVAEAGSELARQDAELEDLDDRLEAEIDRRNAIDRDLAAQRARLESEQAQMDARRQRLEALQGEAAELREAMVSADAAIREARERLQGALAAAETAEQRQRPLEASCESAQAALDEARENAASARDRRHDLAVRLESAQTARQSMDEAIARLERQRSRYEERREELQAALDAVDDPEGGLENERQERLARRVDVEGELTEARRSLEETEASLRRLDQERMAAERAVTELRDSAESARHRDTEAGARLATQQEQLDAIDVNQAEAAEALPEQATEADWEVELERLDSRIRRLGPINLAAIDEHRALAERKGYLDEQQSDLAEALETLQSAIQRIDRETRARFRETFDKVNSGLQRLFPRLFGGGEAFLEMTEDDLLETGVTIMARPPGKRITNIHLLSGGEKALAAVSLVFAIFELNPAPFCMLDEVDAPLDEANVGRFCDLLREMSARVQFIVITHNKTTMEAASHLAGVTMAEPGVSRLVAVDVESAVEMATADA</sequence>
<feature type="coiled-coil region" evidence="6">
    <location>
        <begin position="356"/>
        <end position="411"/>
    </location>
</feature>
<evidence type="ECO:0000256" key="6">
    <source>
        <dbReference type="HAMAP-Rule" id="MF_01894"/>
    </source>
</evidence>
<evidence type="ECO:0000313" key="10">
    <source>
        <dbReference type="Proteomes" id="UP001556653"/>
    </source>
</evidence>
<accession>A0ABV3S905</accession>
<dbReference type="PIRSF" id="PIRSF005719">
    <property type="entry name" value="SMC"/>
    <property type="match status" value="1"/>
</dbReference>
<evidence type="ECO:0000256" key="1">
    <source>
        <dbReference type="ARBA" id="ARBA00022490"/>
    </source>
</evidence>
<keyword evidence="4 6" id="KW-0175">Coiled coil</keyword>
<dbReference type="Proteomes" id="UP001556653">
    <property type="component" value="Unassembled WGS sequence"/>
</dbReference>
<dbReference type="RefSeq" id="WP_367966908.1">
    <property type="nucleotide sequence ID" value="NZ_JBAKFJ010000001.1"/>
</dbReference>
<dbReference type="Gene3D" id="1.10.287.1490">
    <property type="match status" value="1"/>
</dbReference>
<evidence type="ECO:0000313" key="9">
    <source>
        <dbReference type="EMBL" id="MEX0386435.1"/>
    </source>
</evidence>
<dbReference type="SUPFAM" id="SSF75553">
    <property type="entry name" value="Smc hinge domain"/>
    <property type="match status" value="1"/>
</dbReference>
<feature type="coiled-coil region" evidence="6">
    <location>
        <begin position="170"/>
        <end position="257"/>
    </location>
</feature>
<comment type="function">
    <text evidence="6">Required for chromosome condensation and partitioning.</text>
</comment>
<dbReference type="Pfam" id="PF02463">
    <property type="entry name" value="SMC_N"/>
    <property type="match status" value="1"/>
</dbReference>
<dbReference type="PANTHER" id="PTHR43977">
    <property type="entry name" value="STRUCTURAL MAINTENANCE OF CHROMOSOMES PROTEIN 3"/>
    <property type="match status" value="1"/>
</dbReference>
<evidence type="ECO:0000256" key="5">
    <source>
        <dbReference type="ARBA" id="ARBA00023125"/>
    </source>
</evidence>
<dbReference type="InterPro" id="IPR011890">
    <property type="entry name" value="SMC_prok"/>
</dbReference>
<evidence type="ECO:0000256" key="2">
    <source>
        <dbReference type="ARBA" id="ARBA00022741"/>
    </source>
</evidence>
<keyword evidence="5 6" id="KW-0238">DNA-binding</keyword>
<dbReference type="NCBIfam" id="TIGR02168">
    <property type="entry name" value="SMC_prok_B"/>
    <property type="match status" value="1"/>
</dbReference>
<dbReference type="Gene3D" id="3.40.50.300">
    <property type="entry name" value="P-loop containing nucleotide triphosphate hydrolases"/>
    <property type="match status" value="2"/>
</dbReference>
<dbReference type="SUPFAM" id="SSF52540">
    <property type="entry name" value="P-loop containing nucleoside triphosphate hydrolases"/>
    <property type="match status" value="1"/>
</dbReference>
<comment type="subunit">
    <text evidence="6">Homodimer.</text>
</comment>
<comment type="domain">
    <text evidence="6">Contains large globular domains required for ATP hydrolysis at each terminus and a third globular domain forming a flexible hinge near the middle of the molecule. These domains are separated by coiled-coil structures.</text>
</comment>
<dbReference type="InterPro" id="IPR024704">
    <property type="entry name" value="SMC"/>
</dbReference>